<dbReference type="InterPro" id="IPR011014">
    <property type="entry name" value="MscS_channel_TM-2"/>
</dbReference>
<keyword evidence="5 8" id="KW-1133">Transmembrane helix</keyword>
<dbReference type="Gene3D" id="3.30.70.100">
    <property type="match status" value="1"/>
</dbReference>
<dbReference type="PROSITE" id="PS01246">
    <property type="entry name" value="UPF0003"/>
    <property type="match status" value="1"/>
</dbReference>
<keyword evidence="6 8" id="KW-0472">Membrane</keyword>
<feature type="signal peptide" evidence="9">
    <location>
        <begin position="1"/>
        <end position="23"/>
    </location>
</feature>
<dbReference type="InterPro" id="IPR024393">
    <property type="entry name" value="MscS_porin"/>
</dbReference>
<evidence type="ECO:0000259" key="13">
    <source>
        <dbReference type="Pfam" id="PF21082"/>
    </source>
</evidence>
<dbReference type="Gene3D" id="2.30.30.60">
    <property type="match status" value="1"/>
</dbReference>
<keyword evidence="9" id="KW-0732">Signal</keyword>
<dbReference type="InterPro" id="IPR006686">
    <property type="entry name" value="MscS_channel_CS"/>
</dbReference>
<evidence type="ECO:0000256" key="1">
    <source>
        <dbReference type="ARBA" id="ARBA00004651"/>
    </source>
</evidence>
<dbReference type="Pfam" id="PF12795">
    <property type="entry name" value="MscS_porin"/>
    <property type="match status" value="1"/>
</dbReference>
<feature type="domain" description="Mechanosensitive ion channel transmembrane helices 2/3" evidence="14">
    <location>
        <begin position="851"/>
        <end position="892"/>
    </location>
</feature>
<feature type="transmembrane region" description="Helical" evidence="8">
    <location>
        <begin position="542"/>
        <end position="561"/>
    </location>
</feature>
<evidence type="ECO:0000256" key="4">
    <source>
        <dbReference type="ARBA" id="ARBA00022692"/>
    </source>
</evidence>
<dbReference type="FunFam" id="2.30.30.60:FF:000001">
    <property type="entry name" value="MscS Mechanosensitive ion channel"/>
    <property type="match status" value="1"/>
</dbReference>
<feature type="domain" description="Mechanosensitive ion channel inner membrane" evidence="11">
    <location>
        <begin position="467"/>
        <end position="790"/>
    </location>
</feature>
<comment type="subcellular location">
    <subcellularLocation>
        <location evidence="1">Cell membrane</location>
        <topology evidence="1">Multi-pass membrane protein</topology>
    </subcellularLocation>
</comment>
<dbReference type="GO" id="GO:0005886">
    <property type="term" value="C:plasma membrane"/>
    <property type="evidence" value="ECO:0007669"/>
    <property type="project" value="UniProtKB-SubCell"/>
</dbReference>
<evidence type="ECO:0000256" key="6">
    <source>
        <dbReference type="ARBA" id="ARBA00023136"/>
    </source>
</evidence>
<dbReference type="SUPFAM" id="SSF82861">
    <property type="entry name" value="Mechanosensitive channel protein MscS (YggB), transmembrane region"/>
    <property type="match status" value="1"/>
</dbReference>
<dbReference type="KEGG" id="njp:NEJAP_0328"/>
<evidence type="ECO:0000256" key="2">
    <source>
        <dbReference type="ARBA" id="ARBA00008017"/>
    </source>
</evidence>
<evidence type="ECO:0000259" key="12">
    <source>
        <dbReference type="Pfam" id="PF12795"/>
    </source>
</evidence>
<feature type="transmembrane region" description="Helical" evidence="8">
    <location>
        <begin position="810"/>
        <end position="835"/>
    </location>
</feature>
<dbReference type="InterPro" id="IPR049278">
    <property type="entry name" value="MS_channel_C"/>
</dbReference>
<feature type="domain" description="Mechanosensitive ion channel MscS porin" evidence="12">
    <location>
        <begin position="36"/>
        <end position="252"/>
    </location>
</feature>
<dbReference type="InterPro" id="IPR006685">
    <property type="entry name" value="MscS_channel_2nd"/>
</dbReference>
<evidence type="ECO:0000259" key="11">
    <source>
        <dbReference type="Pfam" id="PF12794"/>
    </source>
</evidence>
<dbReference type="InterPro" id="IPR010920">
    <property type="entry name" value="LSM_dom_sf"/>
</dbReference>
<dbReference type="InterPro" id="IPR011066">
    <property type="entry name" value="MscS_channel_C_sf"/>
</dbReference>
<dbReference type="RefSeq" id="WP_201349005.1">
    <property type="nucleotide sequence ID" value="NZ_AP014546.1"/>
</dbReference>
<dbReference type="SUPFAM" id="SSF82689">
    <property type="entry name" value="Mechanosensitive channel protein MscS (YggB), C-terminal domain"/>
    <property type="match status" value="1"/>
</dbReference>
<dbReference type="InterPro" id="IPR023408">
    <property type="entry name" value="MscS_beta-dom_sf"/>
</dbReference>
<feature type="transmembrane region" description="Helical" evidence="8">
    <location>
        <begin position="682"/>
        <end position="701"/>
    </location>
</feature>
<feature type="transmembrane region" description="Helical" evidence="8">
    <location>
        <begin position="461"/>
        <end position="479"/>
    </location>
</feature>
<reference evidence="15 16" key="1">
    <citation type="journal article" date="2008" name="Int. J. Syst. Evol. Microbiol.">
        <title>Neptunomonas japonica sp. nov., an Osedax japonicus symbiont-like bacterium isolated from sediment adjacent to sperm whale carcasses off Kagoshima, Japan.</title>
        <authorList>
            <person name="Miyazaki M."/>
            <person name="Nogi Y."/>
            <person name="Fujiwara Y."/>
            <person name="Kawato M."/>
            <person name="Kubokawa K."/>
            <person name="Horikoshi K."/>
        </authorList>
    </citation>
    <scope>NUCLEOTIDE SEQUENCE [LARGE SCALE GENOMIC DNA]</scope>
    <source>
        <strain evidence="15 16">JAMM 1380</strain>
    </source>
</reference>
<organism evidence="15 16">
    <name type="scientific">Neptunomonas japonica JAMM 1380</name>
    <dbReference type="NCBI Taxonomy" id="1441457"/>
    <lineage>
        <taxon>Bacteria</taxon>
        <taxon>Pseudomonadati</taxon>
        <taxon>Pseudomonadota</taxon>
        <taxon>Gammaproteobacteria</taxon>
        <taxon>Oceanospirillales</taxon>
        <taxon>Oceanospirillaceae</taxon>
        <taxon>Neptunomonas</taxon>
    </lineage>
</organism>
<feature type="chain" id="PRO_5032668932" evidence="9">
    <location>
        <begin position="24"/>
        <end position="1065"/>
    </location>
</feature>
<proteinExistence type="inferred from homology"/>
<evidence type="ECO:0000256" key="7">
    <source>
        <dbReference type="SAM" id="Coils"/>
    </source>
</evidence>
<dbReference type="PANTHER" id="PTHR30347:SF1">
    <property type="entry name" value="MECHANOSENSITIVE CHANNEL MSCK"/>
    <property type="match status" value="1"/>
</dbReference>
<name>A0A7R6PHB8_9GAMM</name>
<evidence type="ECO:0000313" key="15">
    <source>
        <dbReference type="EMBL" id="BBB28286.1"/>
    </source>
</evidence>
<dbReference type="Pfam" id="PF12794">
    <property type="entry name" value="MscS_TM"/>
    <property type="match status" value="1"/>
</dbReference>
<protein>
    <submittedName>
        <fullName evidence="15">Potassium efflux system protein</fullName>
    </submittedName>
</protein>
<dbReference type="InterPro" id="IPR052702">
    <property type="entry name" value="MscS-like_channel"/>
</dbReference>
<dbReference type="SUPFAM" id="SSF50182">
    <property type="entry name" value="Sm-like ribonucleoproteins"/>
    <property type="match status" value="1"/>
</dbReference>
<feature type="transmembrane region" description="Helical" evidence="8">
    <location>
        <begin position="507"/>
        <end position="530"/>
    </location>
</feature>
<evidence type="ECO:0000256" key="5">
    <source>
        <dbReference type="ARBA" id="ARBA00022989"/>
    </source>
</evidence>
<accession>A0A7R6PHB8</accession>
<sequence>MTTFISRWIFLCFALCISFLVFASNQESATLYQQKLEQLPIDENNPVIQLQKETYQQILSAYQEAVQLEQTSLQLRAMLERQPNAIKSLQKTLQEKANDSQLKSLAEKTVPELEQLLTLEKASFLEFEKSREHLQQQINQSDQKLIFLREQLVQLKQAAVNHDSQDNNEWNDAQFSLRAAKNQALELEVLSLPGQNDLNRLSLEKINRDLKHSQNVINTLQDTLQSKRRIETEQTLQTLGIDKENTAQHPIISEQIVENHALSEKLRSTLASNETTLKRRRLLDSQLTMVSQSYLAVQQQLELSTQPLGVELRKYTRRLSQPTSTNKTRESINKLRLLNLEVTRALFNIDSQEDTQTLPLNKKESAQLHQLLKDKRNLSTRIREASNQGINELSQLLSIQEQVNKQINLGRELISQHLLWIPSILPISNNWLMEIAQGVNPFFELITPIPNTSLWQPIKHWAPKIVLLVLLSLLSVLIYRHYNKHSEIWIQQVGNVVRDRFSHTFSLFWMPLIITLPIPAALLLLTRNMLNIDAWNLESFHLIGYTVAALSWAYLTLQTWARKPSGLLQGHFSVPQKLCNTLHKLIHPLYWLGMPLIVLLMLIDQSGSNELRSGIGRLVFLSIAILVTIFWAALRKVSPQIDQTTNSTHWWQRSQLWLTGLVGVHLAIIGAALFGYVFTGSIIMLILLVLTGIFYATFLFFKLGNRWLLIEERHLAFDRAKARRNEILEAREKNEEVPPLEENYIDLQSISDQARTLLKTMTIIVFVALLWSLLKSALPTLDILDNVVLWSNEITTATGIIPESITLKNVLFSVALITLCILAAYNLPGLLELLVLRHLDLSPGTTYAVTTITKYILIVVSILTGTSQLGLDWSKLQWLIAAMGVGLGFGLQEIVANFVSGLIILFEKPIRIGDTITIGGFTGTVTRIQIRATTIADWDRKEVIIPNKNFVTDQLINWSLTDPITRIVINVGVAYGSDTKLAHKLLLDAATQHPQVLKDPEPNAYFTAFGASTLDLELRLFVSTMADRLPVTHEINQVIDESFKKHNIEIAFPQLDVHLHRSKKT</sequence>
<evidence type="ECO:0000259" key="14">
    <source>
        <dbReference type="Pfam" id="PF21088"/>
    </source>
</evidence>
<evidence type="ECO:0000256" key="8">
    <source>
        <dbReference type="SAM" id="Phobius"/>
    </source>
</evidence>
<dbReference type="Pfam" id="PF00924">
    <property type="entry name" value="MS_channel_2nd"/>
    <property type="match status" value="1"/>
</dbReference>
<feature type="transmembrane region" description="Helical" evidence="8">
    <location>
        <begin position="615"/>
        <end position="634"/>
    </location>
</feature>
<feature type="transmembrane region" description="Helical" evidence="8">
    <location>
        <begin position="655"/>
        <end position="676"/>
    </location>
</feature>
<dbReference type="Gene3D" id="1.10.287.1260">
    <property type="match status" value="1"/>
</dbReference>
<feature type="coiled-coil region" evidence="7">
    <location>
        <begin position="131"/>
        <end position="158"/>
    </location>
</feature>
<feature type="domain" description="Mechanosensitive ion channel MscS C-terminal" evidence="13">
    <location>
        <begin position="967"/>
        <end position="1050"/>
    </location>
</feature>
<feature type="transmembrane region" description="Helical" evidence="8">
    <location>
        <begin position="878"/>
        <end position="906"/>
    </location>
</feature>
<dbReference type="AlphaFoldDB" id="A0A7R6PHB8"/>
<gene>
    <name evidence="15" type="primary">kefA</name>
    <name evidence="15" type="ORF">NEJAP_0328</name>
</gene>
<feature type="transmembrane region" description="Helical" evidence="8">
    <location>
        <begin position="582"/>
        <end position="603"/>
    </location>
</feature>
<evidence type="ECO:0000256" key="9">
    <source>
        <dbReference type="SAM" id="SignalP"/>
    </source>
</evidence>
<evidence type="ECO:0000256" key="3">
    <source>
        <dbReference type="ARBA" id="ARBA00022475"/>
    </source>
</evidence>
<keyword evidence="3" id="KW-1003">Cell membrane</keyword>
<dbReference type="PANTHER" id="PTHR30347">
    <property type="entry name" value="POTASSIUM CHANNEL RELATED"/>
    <property type="match status" value="1"/>
</dbReference>
<evidence type="ECO:0000313" key="16">
    <source>
        <dbReference type="Proteomes" id="UP000595332"/>
    </source>
</evidence>
<comment type="similarity">
    <text evidence="2">Belongs to the MscS (TC 1.A.23) family.</text>
</comment>
<dbReference type="Pfam" id="PF21088">
    <property type="entry name" value="MS_channel_1st"/>
    <property type="match status" value="1"/>
</dbReference>
<dbReference type="GO" id="GO:0008381">
    <property type="term" value="F:mechanosensitive monoatomic ion channel activity"/>
    <property type="evidence" value="ECO:0007669"/>
    <property type="project" value="UniProtKB-ARBA"/>
</dbReference>
<evidence type="ECO:0000259" key="10">
    <source>
        <dbReference type="Pfam" id="PF00924"/>
    </source>
</evidence>
<dbReference type="Pfam" id="PF21082">
    <property type="entry name" value="MS_channel_3rd"/>
    <property type="match status" value="1"/>
</dbReference>
<keyword evidence="7" id="KW-0175">Coiled coil</keyword>
<keyword evidence="4 8" id="KW-0812">Transmembrane</keyword>
<feature type="transmembrane region" description="Helical" evidence="8">
    <location>
        <begin position="847"/>
        <end position="866"/>
    </location>
</feature>
<dbReference type="InterPro" id="IPR049142">
    <property type="entry name" value="MS_channel_1st"/>
</dbReference>
<feature type="transmembrane region" description="Helical" evidence="8">
    <location>
        <begin position="756"/>
        <end position="774"/>
    </location>
</feature>
<dbReference type="EMBL" id="AP014546">
    <property type="protein sequence ID" value="BBB28286.1"/>
    <property type="molecule type" value="Genomic_DNA"/>
</dbReference>
<dbReference type="Proteomes" id="UP000595332">
    <property type="component" value="Chromosome"/>
</dbReference>
<feature type="domain" description="Mechanosensitive ion channel MscS" evidence="10">
    <location>
        <begin position="894"/>
        <end position="959"/>
    </location>
</feature>
<dbReference type="InterPro" id="IPR025692">
    <property type="entry name" value="MscS_IM_dom1"/>
</dbReference>
<keyword evidence="16" id="KW-1185">Reference proteome</keyword>